<dbReference type="EMBL" id="AP018694">
    <property type="protein sequence ID" value="BBE19591.1"/>
    <property type="molecule type" value="Genomic_DNA"/>
</dbReference>
<feature type="domain" description="FecR protein" evidence="2">
    <location>
        <begin position="190"/>
        <end position="278"/>
    </location>
</feature>
<name>A0A5K7SDB1_9BACT</name>
<keyword evidence="1" id="KW-0812">Transmembrane</keyword>
<dbReference type="GO" id="GO:0016989">
    <property type="term" value="F:sigma factor antagonist activity"/>
    <property type="evidence" value="ECO:0007669"/>
    <property type="project" value="TreeGrafter"/>
</dbReference>
<keyword evidence="1" id="KW-1133">Transmembrane helix</keyword>
<dbReference type="AlphaFoldDB" id="A0A5K7SDB1"/>
<dbReference type="Pfam" id="PF16344">
    <property type="entry name" value="FecR_C"/>
    <property type="match status" value="1"/>
</dbReference>
<proteinExistence type="predicted"/>
<dbReference type="Gene3D" id="2.60.120.1440">
    <property type="match status" value="1"/>
</dbReference>
<keyword evidence="1" id="KW-0472">Membrane</keyword>
<dbReference type="PANTHER" id="PTHR30273:SF2">
    <property type="entry name" value="PROTEIN FECR"/>
    <property type="match status" value="1"/>
</dbReference>
<evidence type="ECO:0000313" key="5">
    <source>
        <dbReference type="Proteomes" id="UP001193389"/>
    </source>
</evidence>
<feature type="domain" description="Protein FecR C-terminal" evidence="3">
    <location>
        <begin position="327"/>
        <end position="394"/>
    </location>
</feature>
<dbReference type="PANTHER" id="PTHR30273">
    <property type="entry name" value="PERIPLASMIC SIGNAL SENSOR AND SIGMA FACTOR ACTIVATOR FECR-RELATED"/>
    <property type="match status" value="1"/>
</dbReference>
<dbReference type="FunFam" id="2.60.120.1440:FF:000001">
    <property type="entry name" value="Putative anti-sigma factor"/>
    <property type="match status" value="1"/>
</dbReference>
<dbReference type="Gene3D" id="3.55.50.30">
    <property type="match status" value="1"/>
</dbReference>
<dbReference type="InterPro" id="IPR012373">
    <property type="entry name" value="Ferrdict_sens_TM"/>
</dbReference>
<keyword evidence="5" id="KW-1185">Reference proteome</keyword>
<dbReference type="Proteomes" id="UP001193389">
    <property type="component" value="Chromosome"/>
</dbReference>
<dbReference type="Pfam" id="PF04773">
    <property type="entry name" value="FecR"/>
    <property type="match status" value="1"/>
</dbReference>
<feature type="transmembrane region" description="Helical" evidence="1">
    <location>
        <begin position="92"/>
        <end position="112"/>
    </location>
</feature>
<evidence type="ECO:0000259" key="2">
    <source>
        <dbReference type="Pfam" id="PF04773"/>
    </source>
</evidence>
<accession>A0A5K7SDB1</accession>
<evidence type="ECO:0000313" key="4">
    <source>
        <dbReference type="EMBL" id="BBE19591.1"/>
    </source>
</evidence>
<gene>
    <name evidence="4" type="ORF">AQPE_3777</name>
</gene>
<sequence length="398" mass="45314">MTFSDQKFIEDPKFLQWIFHNNQLVNQYWEQYLLEHPEEEAQIIELKTRLSELKYSDETMLQFEKEQIAQQVISRINLDLEKNKRQSIFVSFLKYAAVAVAFAVIGGLAVYLNSDNNSIYQQLAGQMVQIPSEGQGPLLITSTGENVDLKKSNSSVDYTRNGAIVLNSDSVIKAADDMPNVMNQLVIPYGNQSKLILSDNTVVWLNAGSRLVYPTFFSGKTREVLLFGEAFFEVSKNADKPFIVKTSDIEIKVLGTQFNVSAYAEDKVIQTVLKEGSVAIRQNNASFFDKEVVLKPNQMASFAKNSNETKLTDVDVSYYTLWTKGLLSFDDVDFNRIVKKVERFYNISVNFSEPILGTIRISGKLDLKKNKDEVLEYLEKVSLTNIKKISENQYMVKK</sequence>
<evidence type="ECO:0000256" key="1">
    <source>
        <dbReference type="SAM" id="Phobius"/>
    </source>
</evidence>
<dbReference type="RefSeq" id="WP_318347822.1">
    <property type="nucleotide sequence ID" value="NZ_AP018694.1"/>
</dbReference>
<evidence type="ECO:0000259" key="3">
    <source>
        <dbReference type="Pfam" id="PF16344"/>
    </source>
</evidence>
<dbReference type="KEGG" id="anf:AQPE_3777"/>
<dbReference type="InterPro" id="IPR032508">
    <property type="entry name" value="FecR_C"/>
</dbReference>
<dbReference type="InterPro" id="IPR006860">
    <property type="entry name" value="FecR"/>
</dbReference>
<organism evidence="4 5">
    <name type="scientific">Aquipluma nitroreducens</name>
    <dbReference type="NCBI Taxonomy" id="2010828"/>
    <lineage>
        <taxon>Bacteria</taxon>
        <taxon>Pseudomonadati</taxon>
        <taxon>Bacteroidota</taxon>
        <taxon>Bacteroidia</taxon>
        <taxon>Marinilabiliales</taxon>
        <taxon>Prolixibacteraceae</taxon>
        <taxon>Aquipluma</taxon>
    </lineage>
</organism>
<reference evidence="4" key="1">
    <citation type="journal article" date="2020" name="Int. J. Syst. Evol. Microbiol.">
        <title>Aquipluma nitroreducens gen. nov. sp. nov., a novel facultatively anaerobic bacterium isolated from a freshwater lake.</title>
        <authorList>
            <person name="Watanabe M."/>
            <person name="Kojima H."/>
            <person name="Fukui M."/>
        </authorList>
    </citation>
    <scope>NUCLEOTIDE SEQUENCE</scope>
    <source>
        <strain evidence="4">MeG22</strain>
    </source>
</reference>
<protein>
    <submittedName>
        <fullName evidence="4">Anti-sigma factor</fullName>
    </submittedName>
</protein>